<protein>
    <submittedName>
        <fullName evidence="1">Transposase DDE domain protein</fullName>
    </submittedName>
</protein>
<evidence type="ECO:0000313" key="1">
    <source>
        <dbReference type="EMBL" id="AZQ94220.1"/>
    </source>
</evidence>
<proteinExistence type="predicted"/>
<gene>
    <name evidence="1" type="ORF">EJK53_0594</name>
</gene>
<reference evidence="1 2" key="1">
    <citation type="submission" date="2018-12" db="EMBL/GenBank/DDBJ databases">
        <title>Persistence of Moraxella catarrhalis in Chronic Obstructive Pulmonary Disease and Regulation of the Hag/MID Adhesin.</title>
        <authorList>
            <person name="Murphy T."/>
            <person name="Zhao X."/>
            <person name="Vyas G."/>
            <person name="Aluvathingal J."/>
            <person name="Nadendla S."/>
            <person name="Tallon L."/>
            <person name="Tettelin H."/>
        </authorList>
    </citation>
    <scope>NUCLEOTIDE SEQUENCE [LARGE SCALE GENOMIC DNA]</scope>
    <source>
        <strain evidence="1 2">46P58B1</strain>
    </source>
</reference>
<dbReference type="EMBL" id="CP034662">
    <property type="protein sequence ID" value="AZQ94220.1"/>
    <property type="molecule type" value="Genomic_DNA"/>
</dbReference>
<dbReference type="Proteomes" id="UP000280228">
    <property type="component" value="Chromosome"/>
</dbReference>
<organism evidence="1 2">
    <name type="scientific">Moraxella catarrhalis</name>
    <name type="common">Branhamella catarrhalis</name>
    <dbReference type="NCBI Taxonomy" id="480"/>
    <lineage>
        <taxon>Bacteria</taxon>
        <taxon>Pseudomonadati</taxon>
        <taxon>Pseudomonadota</taxon>
        <taxon>Gammaproteobacteria</taxon>
        <taxon>Moraxellales</taxon>
        <taxon>Moraxellaceae</taxon>
        <taxon>Moraxella</taxon>
    </lineage>
</organism>
<evidence type="ECO:0000313" key="2">
    <source>
        <dbReference type="Proteomes" id="UP000280228"/>
    </source>
</evidence>
<dbReference type="AlphaFoldDB" id="A0A3S9QHW5"/>
<sequence length="73" mass="8131">MALVDALGNLVSFTLLPGQRHDIVGVEALIKDKEFNALLADKTFDADWLLEELNERACQAVIPPRQARQAWQG</sequence>
<name>A0A3S9QHW5_MORCA</name>
<accession>A0A3S9QHW5</accession>